<feature type="compositionally biased region" description="Low complexity" evidence="2">
    <location>
        <begin position="97"/>
        <end position="114"/>
    </location>
</feature>
<accession>A0A810L0R4</accession>
<dbReference type="InterPro" id="IPR050966">
    <property type="entry name" value="Glutamyl_endopeptidase"/>
</dbReference>
<dbReference type="Proteomes" id="UP000680750">
    <property type="component" value="Chromosome"/>
</dbReference>
<dbReference type="InterPro" id="IPR043504">
    <property type="entry name" value="Peptidase_S1_PA_chymotrypsin"/>
</dbReference>
<dbReference type="RefSeq" id="WP_157035088.1">
    <property type="nucleotide sequence ID" value="NZ_AP023354.1"/>
</dbReference>
<feature type="signal peptide" evidence="3">
    <location>
        <begin position="1"/>
        <end position="30"/>
    </location>
</feature>
<reference evidence="4" key="1">
    <citation type="submission" date="2020-08" db="EMBL/GenBank/DDBJ databases">
        <title>Whole genome shotgun sequence of Actinocatenispora sera NBRC 101916.</title>
        <authorList>
            <person name="Komaki H."/>
            <person name="Tamura T."/>
        </authorList>
    </citation>
    <scope>NUCLEOTIDE SEQUENCE</scope>
    <source>
        <strain evidence="4">NBRC 101916</strain>
    </source>
</reference>
<evidence type="ECO:0000256" key="3">
    <source>
        <dbReference type="SAM" id="SignalP"/>
    </source>
</evidence>
<evidence type="ECO:0000313" key="5">
    <source>
        <dbReference type="Proteomes" id="UP000680750"/>
    </source>
</evidence>
<organism evidence="4 5">
    <name type="scientific">Actinocatenispora sera</name>
    <dbReference type="NCBI Taxonomy" id="390989"/>
    <lineage>
        <taxon>Bacteria</taxon>
        <taxon>Bacillati</taxon>
        <taxon>Actinomycetota</taxon>
        <taxon>Actinomycetes</taxon>
        <taxon>Micromonosporales</taxon>
        <taxon>Micromonosporaceae</taxon>
        <taxon>Actinocatenispora</taxon>
    </lineage>
</organism>
<dbReference type="InterPro" id="IPR009003">
    <property type="entry name" value="Peptidase_S1_PA"/>
</dbReference>
<protein>
    <submittedName>
        <fullName evidence="4">Peptidase</fullName>
    </submittedName>
</protein>
<dbReference type="EMBL" id="AP023354">
    <property type="protein sequence ID" value="BCJ28994.1"/>
    <property type="molecule type" value="Genomic_DNA"/>
</dbReference>
<dbReference type="KEGG" id="aser:Asera_31020"/>
<keyword evidence="5" id="KW-1185">Reference proteome</keyword>
<dbReference type="OrthoDB" id="5121599at2"/>
<dbReference type="SUPFAM" id="SSF50494">
    <property type="entry name" value="Trypsin-like serine proteases"/>
    <property type="match status" value="1"/>
</dbReference>
<dbReference type="PANTHER" id="PTHR15462">
    <property type="entry name" value="SERINE PROTEASE"/>
    <property type="match status" value="1"/>
</dbReference>
<name>A0A810L0R4_9ACTN</name>
<evidence type="ECO:0000256" key="2">
    <source>
        <dbReference type="SAM" id="MobiDB-lite"/>
    </source>
</evidence>
<evidence type="ECO:0000256" key="1">
    <source>
        <dbReference type="ARBA" id="ARBA00022729"/>
    </source>
</evidence>
<sequence>MRPSLRAPLIALSACSTILLAVAVSSPAVAAPSPAAAVSATAHASGTAATDRASVRNAVAKYWTPERMARAIPADGAKPHGSARDQPTPTGPRRSVAPATPTHQPAAAAAAHAGTGIQPATTINASPTVGKVFFHDPGDGLDYVCSGSAVNGSAKNLVSTAGHCVYDADHSKWMTNWQFVPYYDHGDRPYGTWYAAQLTTFQGWTSDGDSDWDVGFVNVWRNDGTRLVDTVGGDGIEFNYPKDLYITILAYPAEDPFDGEWQYYCQNNIYPHGSEQIGFDCLLTGGSSGGPFFDRYNNSTYLGYVDGIVSHGPDDVSYSPYFDTDVMNLYNEVASYTT</sequence>
<dbReference type="Gene3D" id="2.40.10.10">
    <property type="entry name" value="Trypsin-like serine proteases"/>
    <property type="match status" value="2"/>
</dbReference>
<feature type="chain" id="PRO_5032971840" evidence="3">
    <location>
        <begin position="31"/>
        <end position="338"/>
    </location>
</feature>
<keyword evidence="1 3" id="KW-0732">Signal</keyword>
<dbReference type="PANTHER" id="PTHR15462:SF8">
    <property type="entry name" value="SERINE PROTEASE"/>
    <property type="match status" value="1"/>
</dbReference>
<feature type="region of interest" description="Disordered" evidence="2">
    <location>
        <begin position="70"/>
        <end position="114"/>
    </location>
</feature>
<dbReference type="AlphaFoldDB" id="A0A810L0R4"/>
<evidence type="ECO:0000313" key="4">
    <source>
        <dbReference type="EMBL" id="BCJ28994.1"/>
    </source>
</evidence>
<gene>
    <name evidence="4" type="ORF">Asera_31020</name>
</gene>
<proteinExistence type="predicted"/>